<organism evidence="1 2">
    <name type="scientific">Enterobacter phage CC31</name>
    <dbReference type="NCBI Taxonomy" id="709484"/>
    <lineage>
        <taxon>Viruses</taxon>
        <taxon>Duplodnaviria</taxon>
        <taxon>Heunggongvirae</taxon>
        <taxon>Uroviricota</taxon>
        <taxon>Caudoviricetes</taxon>
        <taxon>Pantevenvirales</taxon>
        <taxon>Straboviridae</taxon>
        <taxon>Tevenvirinae</taxon>
        <taxon>Karamvirus</taxon>
        <taxon>Karamvirus cc31</taxon>
    </lineage>
</organism>
<dbReference type="Pfam" id="PF16855">
    <property type="entry name" value="Soc"/>
    <property type="match status" value="1"/>
</dbReference>
<dbReference type="InterPro" id="IPR031743">
    <property type="entry name" value="Soc"/>
</dbReference>
<reference evidence="1 2" key="1">
    <citation type="journal article" date="2010" name="Virol. J.">
        <title>Genomes of the T4-related bacteriophages as windows on microbial genome evolution.</title>
        <authorList>
            <person name="Petrov V.M."/>
            <person name="Ratnayaka S."/>
            <person name="Nolan J.M."/>
            <person name="Miller E.S."/>
            <person name="Karam J.D."/>
        </authorList>
    </citation>
    <scope>NUCLEOTIDE SEQUENCE [LARGE SCALE GENOMIC DNA]</scope>
</reference>
<dbReference type="OrthoDB" id="23172at10239"/>
<keyword evidence="2" id="KW-1185">Reference proteome</keyword>
<dbReference type="Proteomes" id="UP000008725">
    <property type="component" value="Segment"/>
</dbReference>
<gene>
    <name evidence="1" type="primary">soc</name>
    <name evidence="1" type="ORF">CC31p025</name>
</gene>
<dbReference type="KEGG" id="vg:9926171"/>
<proteinExistence type="predicted"/>
<dbReference type="Gene3D" id="3.90.930.20">
    <property type="entry name" value="Small outer capsid protein Soc"/>
    <property type="match status" value="1"/>
</dbReference>
<dbReference type="GO" id="GO:0019028">
    <property type="term" value="C:viral capsid"/>
    <property type="evidence" value="ECO:0007669"/>
    <property type="project" value="InterPro"/>
</dbReference>
<evidence type="ECO:0000313" key="2">
    <source>
        <dbReference type="Proteomes" id="UP000008725"/>
    </source>
</evidence>
<dbReference type="EMBL" id="GU323318">
    <property type="protein sequence ID" value="ADB81521.1"/>
    <property type="molecule type" value="Genomic_DNA"/>
</dbReference>
<dbReference type="RefSeq" id="YP_004009883.1">
    <property type="nucleotide sequence ID" value="NC_014662.1"/>
</dbReference>
<evidence type="ECO:0000313" key="1">
    <source>
        <dbReference type="EMBL" id="ADB81521.1"/>
    </source>
</evidence>
<dbReference type="GeneID" id="9926171"/>
<sequence>MPYVNIKTKARTFKGTSIPAKEVSVDFKLYSDVHKIAGTMYIISTTETALFSTKFEYNQRDAWVAFNEELVNGPAPSDD</sequence>
<protein>
    <submittedName>
        <fullName evidence="1">Small outer capsid protein</fullName>
    </submittedName>
</protein>
<accession>E5DI36</accession>
<name>E5DI36_9CAUD</name>
<dbReference type="InterPro" id="IPR038151">
    <property type="entry name" value="Soc_sf"/>
</dbReference>